<dbReference type="PANTHER" id="PTHR10458">
    <property type="entry name" value="PEPTIDE DEFORMYLASE"/>
    <property type="match status" value="1"/>
</dbReference>
<comment type="function">
    <text evidence="4">Removes the formyl group from the N-terminal Met of newly synthesized proteins. Requires at least a dipeptide for an efficient rate of reaction. N-terminal L-methionine is a prerequisite for activity but the enzyme has broad specificity at other positions.</text>
</comment>
<sequence precursor="true">MKLNYFLLFLFALIILNSCKTSLPSNSTVSYFSEEELKLIYENDSSQAMRVWKINNKEDSIFLRKNCQEVAFNPTDTTIHYFVHRLFKTVRNPNSLGVGIAAPQVGINKRIIWVKRFDKIEEEMPFEVYINPKIIKYSTEVKETAEGCLSIPDRREKVIRPDKITIEYQSLDGKVHQEIVDGFTSVIFQHEIDHLDGILFLDHLKNE</sequence>
<keyword evidence="3 4" id="KW-0378">Hydrolase</keyword>
<dbReference type="EC" id="3.5.1.88" evidence="4"/>
<dbReference type="RefSeq" id="WP_014798341.1">
    <property type="nucleotide sequence ID" value="NC_018018.1"/>
</dbReference>
<dbReference type="NCBIfam" id="NF001159">
    <property type="entry name" value="PRK00150.1-3"/>
    <property type="match status" value="1"/>
</dbReference>
<feature type="binding site" evidence="4">
    <location>
        <position position="194"/>
    </location>
    <ligand>
        <name>Fe cation</name>
        <dbReference type="ChEBI" id="CHEBI:24875"/>
    </ligand>
</feature>
<dbReference type="GO" id="GO:0046872">
    <property type="term" value="F:metal ion binding"/>
    <property type="evidence" value="ECO:0007669"/>
    <property type="project" value="UniProtKB-KW"/>
</dbReference>
<dbReference type="GO" id="GO:0006412">
    <property type="term" value="P:translation"/>
    <property type="evidence" value="ECO:0007669"/>
    <property type="project" value="UniProtKB-UniRule"/>
</dbReference>
<accession>I4ALR9</accession>
<dbReference type="Gene3D" id="3.90.45.10">
    <property type="entry name" value="Peptide deformylase"/>
    <property type="match status" value="1"/>
</dbReference>
<organism evidence="6 7">
    <name type="scientific">Bernardetia litoralis (strain ATCC 23117 / DSM 6794 / NBRC 15988 / NCIMB 1366 / Fx l1 / Sio-4)</name>
    <name type="common">Flexibacter litoralis</name>
    <dbReference type="NCBI Taxonomy" id="880071"/>
    <lineage>
        <taxon>Bacteria</taxon>
        <taxon>Pseudomonadati</taxon>
        <taxon>Bacteroidota</taxon>
        <taxon>Cytophagia</taxon>
        <taxon>Cytophagales</taxon>
        <taxon>Bernardetiaceae</taxon>
        <taxon>Bernardetia</taxon>
    </lineage>
</organism>
<comment type="catalytic activity">
    <reaction evidence="4">
        <text>N-terminal N-formyl-L-methionyl-[peptide] + H2O = N-terminal L-methionyl-[peptide] + formate</text>
        <dbReference type="Rhea" id="RHEA:24420"/>
        <dbReference type="Rhea" id="RHEA-COMP:10639"/>
        <dbReference type="Rhea" id="RHEA-COMP:10640"/>
        <dbReference type="ChEBI" id="CHEBI:15377"/>
        <dbReference type="ChEBI" id="CHEBI:15740"/>
        <dbReference type="ChEBI" id="CHEBI:49298"/>
        <dbReference type="ChEBI" id="CHEBI:64731"/>
        <dbReference type="EC" id="3.5.1.88"/>
    </reaction>
</comment>
<gene>
    <name evidence="4" type="primary">def</name>
    <name evidence="6" type="ordered locus">Fleli_2539</name>
</gene>
<dbReference type="Pfam" id="PF01327">
    <property type="entry name" value="Pep_deformylase"/>
    <property type="match status" value="1"/>
</dbReference>
<comment type="similarity">
    <text evidence="1 4">Belongs to the polypeptide deformylase family.</text>
</comment>
<dbReference type="InterPro" id="IPR036821">
    <property type="entry name" value="Peptide_deformylase_sf"/>
</dbReference>
<dbReference type="AlphaFoldDB" id="I4ALR9"/>
<name>I4ALR9_BERLS</name>
<dbReference type="CDD" id="cd00487">
    <property type="entry name" value="Pep_deformylase"/>
    <property type="match status" value="1"/>
</dbReference>
<evidence type="ECO:0000313" key="6">
    <source>
        <dbReference type="EMBL" id="AFM04904.1"/>
    </source>
</evidence>
<feature type="binding site" evidence="4">
    <location>
        <position position="190"/>
    </location>
    <ligand>
        <name>Fe cation</name>
        <dbReference type="ChEBI" id="CHEBI:24875"/>
    </ligand>
</feature>
<dbReference type="HAMAP" id="MF_00163">
    <property type="entry name" value="Pep_deformylase"/>
    <property type="match status" value="1"/>
</dbReference>
<dbReference type="Proteomes" id="UP000006054">
    <property type="component" value="Chromosome"/>
</dbReference>
<keyword evidence="4" id="KW-0648">Protein biosynthesis</keyword>
<evidence type="ECO:0000256" key="2">
    <source>
        <dbReference type="ARBA" id="ARBA00022723"/>
    </source>
</evidence>
<dbReference type="PATRIC" id="fig|880071.3.peg.2529"/>
<keyword evidence="5" id="KW-0732">Signal</keyword>
<keyword evidence="4" id="KW-0408">Iron</keyword>
<keyword evidence="7" id="KW-1185">Reference proteome</keyword>
<dbReference type="NCBIfam" id="TIGR00079">
    <property type="entry name" value="pept_deformyl"/>
    <property type="match status" value="1"/>
</dbReference>
<dbReference type="InterPro" id="IPR023635">
    <property type="entry name" value="Peptide_deformylase"/>
</dbReference>
<comment type="cofactor">
    <cofactor evidence="4">
        <name>Fe(2+)</name>
        <dbReference type="ChEBI" id="CHEBI:29033"/>
    </cofactor>
    <text evidence="4">Binds 1 Fe(2+) ion.</text>
</comment>
<evidence type="ECO:0000256" key="1">
    <source>
        <dbReference type="ARBA" id="ARBA00010759"/>
    </source>
</evidence>
<evidence type="ECO:0000256" key="4">
    <source>
        <dbReference type="HAMAP-Rule" id="MF_00163"/>
    </source>
</evidence>
<proteinExistence type="inferred from homology"/>
<feature type="chain" id="PRO_5003685457" description="Peptide deformylase" evidence="5">
    <location>
        <begin position="21"/>
        <end position="207"/>
    </location>
</feature>
<protein>
    <recommendedName>
        <fullName evidence="4">Peptide deformylase</fullName>
        <shortName evidence="4">PDF</shortName>
        <ecNumber evidence="4">3.5.1.88</ecNumber>
    </recommendedName>
    <alternativeName>
        <fullName evidence="4">Polypeptide deformylase</fullName>
    </alternativeName>
</protein>
<feature type="signal peptide" evidence="5">
    <location>
        <begin position="1"/>
        <end position="20"/>
    </location>
</feature>
<keyword evidence="2 4" id="KW-0479">Metal-binding</keyword>
<dbReference type="SUPFAM" id="SSF56420">
    <property type="entry name" value="Peptide deformylase"/>
    <property type="match status" value="1"/>
</dbReference>
<feature type="active site" evidence="4">
    <location>
        <position position="191"/>
    </location>
</feature>
<dbReference type="GO" id="GO:0042586">
    <property type="term" value="F:peptide deformylase activity"/>
    <property type="evidence" value="ECO:0007669"/>
    <property type="project" value="UniProtKB-UniRule"/>
</dbReference>
<feature type="binding site" evidence="4">
    <location>
        <position position="148"/>
    </location>
    <ligand>
        <name>Fe cation</name>
        <dbReference type="ChEBI" id="CHEBI:24875"/>
    </ligand>
</feature>
<dbReference type="EMBL" id="CP003345">
    <property type="protein sequence ID" value="AFM04904.1"/>
    <property type="molecule type" value="Genomic_DNA"/>
</dbReference>
<evidence type="ECO:0000256" key="3">
    <source>
        <dbReference type="ARBA" id="ARBA00022801"/>
    </source>
</evidence>
<evidence type="ECO:0000256" key="5">
    <source>
        <dbReference type="SAM" id="SignalP"/>
    </source>
</evidence>
<dbReference type="PANTHER" id="PTHR10458:SF22">
    <property type="entry name" value="PEPTIDE DEFORMYLASE"/>
    <property type="match status" value="1"/>
</dbReference>
<dbReference type="PRINTS" id="PR01576">
    <property type="entry name" value="PDEFORMYLASE"/>
</dbReference>
<evidence type="ECO:0000313" key="7">
    <source>
        <dbReference type="Proteomes" id="UP000006054"/>
    </source>
</evidence>
<dbReference type="HOGENOM" id="CLU_061901_4_0_10"/>
<reference evidence="7" key="1">
    <citation type="submission" date="2012-06" db="EMBL/GenBank/DDBJ databases">
        <title>The complete genome of Flexibacter litoralis DSM 6794.</title>
        <authorList>
            <person name="Lucas S."/>
            <person name="Copeland A."/>
            <person name="Lapidus A."/>
            <person name="Glavina del Rio T."/>
            <person name="Dalin E."/>
            <person name="Tice H."/>
            <person name="Bruce D."/>
            <person name="Goodwin L."/>
            <person name="Pitluck S."/>
            <person name="Peters L."/>
            <person name="Ovchinnikova G."/>
            <person name="Lu M."/>
            <person name="Kyrpides N."/>
            <person name="Mavromatis K."/>
            <person name="Ivanova N."/>
            <person name="Brettin T."/>
            <person name="Detter J.C."/>
            <person name="Han C."/>
            <person name="Larimer F."/>
            <person name="Land M."/>
            <person name="Hauser L."/>
            <person name="Markowitz V."/>
            <person name="Cheng J.-F."/>
            <person name="Hugenholtz P."/>
            <person name="Woyke T."/>
            <person name="Wu D."/>
            <person name="Spring S."/>
            <person name="Lang E."/>
            <person name="Kopitz M."/>
            <person name="Brambilla E."/>
            <person name="Klenk H.-P."/>
            <person name="Eisen J.A."/>
        </authorList>
    </citation>
    <scope>NUCLEOTIDE SEQUENCE [LARGE SCALE GENOMIC DNA]</scope>
    <source>
        <strain evidence="7">ATCC 23117 / DSM 6794 / NBRC 15988 / NCIMB 1366 / Sio-4</strain>
    </source>
</reference>
<dbReference type="eggNOG" id="COG0242">
    <property type="taxonomic scope" value="Bacteria"/>
</dbReference>
<dbReference type="PIRSF" id="PIRSF004749">
    <property type="entry name" value="Pep_def"/>
    <property type="match status" value="1"/>
</dbReference>
<dbReference type="STRING" id="880071.Fleli_2539"/>
<dbReference type="KEGG" id="fli:Fleli_2539"/>